<dbReference type="Pfam" id="PF20032">
    <property type="entry name" value="ADYC"/>
    <property type="match status" value="1"/>
</dbReference>
<accession>A0ABX0VF12</accession>
<evidence type="ECO:0000259" key="2">
    <source>
        <dbReference type="Pfam" id="PF20032"/>
    </source>
</evidence>
<gene>
    <name evidence="3" type="ORF">HB375_09955</name>
</gene>
<evidence type="ECO:0000256" key="1">
    <source>
        <dbReference type="SAM" id="SignalP"/>
    </source>
</evidence>
<organism evidence="3 4">
    <name type="scientific">Microvirga terricola</name>
    <dbReference type="NCBI Taxonomy" id="2719797"/>
    <lineage>
        <taxon>Bacteria</taxon>
        <taxon>Pseudomonadati</taxon>
        <taxon>Pseudomonadota</taxon>
        <taxon>Alphaproteobacteria</taxon>
        <taxon>Hyphomicrobiales</taxon>
        <taxon>Methylobacteriaceae</taxon>
        <taxon>Microvirga</taxon>
    </lineage>
</organism>
<dbReference type="RefSeq" id="WP_167672837.1">
    <property type="nucleotide sequence ID" value="NZ_JAATJS010000003.1"/>
</dbReference>
<name>A0ABX0VF12_9HYPH</name>
<dbReference type="InterPro" id="IPR045426">
    <property type="entry name" value="ADYC"/>
</dbReference>
<protein>
    <recommendedName>
        <fullName evidence="2">ADYC domain-containing protein</fullName>
    </recommendedName>
</protein>
<comment type="caution">
    <text evidence="3">The sequence shown here is derived from an EMBL/GenBank/DDBJ whole genome shotgun (WGS) entry which is preliminary data.</text>
</comment>
<evidence type="ECO:0000313" key="4">
    <source>
        <dbReference type="Proteomes" id="UP000707352"/>
    </source>
</evidence>
<evidence type="ECO:0000313" key="3">
    <source>
        <dbReference type="EMBL" id="NIX76936.1"/>
    </source>
</evidence>
<feature type="signal peptide" evidence="1">
    <location>
        <begin position="1"/>
        <end position="20"/>
    </location>
</feature>
<feature type="chain" id="PRO_5046206942" description="ADYC domain-containing protein" evidence="1">
    <location>
        <begin position="21"/>
        <end position="265"/>
    </location>
</feature>
<keyword evidence="4" id="KW-1185">Reference proteome</keyword>
<keyword evidence="1" id="KW-0732">Signal</keyword>
<dbReference type="Proteomes" id="UP000707352">
    <property type="component" value="Unassembled WGS sequence"/>
</dbReference>
<feature type="domain" description="ADYC" evidence="2">
    <location>
        <begin position="48"/>
        <end position="215"/>
    </location>
</feature>
<dbReference type="EMBL" id="JAATJS010000003">
    <property type="protein sequence ID" value="NIX76936.1"/>
    <property type="molecule type" value="Genomic_DNA"/>
</dbReference>
<proteinExistence type="predicted"/>
<sequence length="265" mass="29736">MVHRLILFFALLIFAQFSPASVSALEGRFQADGMDLVLKLSDGRVLRGQTLTGMRLFLGTGADEREIRIDDIALETRLRGLPLTFYRMSVKDRETGAFKELCQVDPDGERAAIAYPNGADDFSLTCTSGAEGKCILFGYFPWQTQDGIPMRDLHRACVHMLRADYTGDDRPTAKNGTKINIIDRFGIQNPGHVSWMEFEAAWGTEGAICVAHPRIADNITLDELADRAPRLKGRLGPHKCYEEAVRDDPRALIYNESVLTWRTKR</sequence>
<reference evidence="3 4" key="1">
    <citation type="submission" date="2020-03" db="EMBL/GenBank/DDBJ databases">
        <title>The genome sequence of Microvirga sp. c23x22.</title>
        <authorList>
            <person name="Zhang X."/>
        </authorList>
    </citation>
    <scope>NUCLEOTIDE SEQUENCE [LARGE SCALE GENOMIC DNA]</scope>
    <source>
        <strain evidence="4">c23x22</strain>
    </source>
</reference>